<sequence>MDNGINNATVSSVDEELSQEDIDLITYEIMPLAKKGLYTTILIFLIMAFIIPFSSKNGMPSAGSTGNYWEAFTGFLIFGSVYIAFFIARPLLLLKMDFDSNRKKTIELEVLKKIRTNNEKFMIKCKKSSIKLKGDIILDKAEFYNWWKGDKLIVDYLIRTKLIIGFKKIDTSKESSN</sequence>
<dbReference type="EMBL" id="JSYN01000015">
    <property type="protein sequence ID" value="KIA93384.1"/>
    <property type="molecule type" value="Genomic_DNA"/>
</dbReference>
<evidence type="ECO:0000313" key="3">
    <source>
        <dbReference type="Proteomes" id="UP000031246"/>
    </source>
</evidence>
<evidence type="ECO:0000256" key="1">
    <source>
        <dbReference type="SAM" id="Phobius"/>
    </source>
</evidence>
<gene>
    <name evidence="2" type="ORF">OC25_13195</name>
</gene>
<reference evidence="2 3" key="1">
    <citation type="submission" date="2014-10" db="EMBL/GenBank/DDBJ databases">
        <title>Pedobacter Kyungheensis.</title>
        <authorList>
            <person name="Anderson B.M."/>
            <person name="Newman J.D."/>
        </authorList>
    </citation>
    <scope>NUCLEOTIDE SEQUENCE [LARGE SCALE GENOMIC DNA]</scope>
    <source>
        <strain evidence="2 3">KACC 16221</strain>
    </source>
</reference>
<evidence type="ECO:0000313" key="2">
    <source>
        <dbReference type="EMBL" id="KIA93384.1"/>
    </source>
</evidence>
<protein>
    <submittedName>
        <fullName evidence="2">Uncharacterized protein</fullName>
    </submittedName>
</protein>
<feature type="transmembrane region" description="Helical" evidence="1">
    <location>
        <begin position="75"/>
        <end position="94"/>
    </location>
</feature>
<proteinExistence type="predicted"/>
<organism evidence="2 3">
    <name type="scientific">Pedobacter kyungheensis</name>
    <dbReference type="NCBI Taxonomy" id="1069985"/>
    <lineage>
        <taxon>Bacteria</taxon>
        <taxon>Pseudomonadati</taxon>
        <taxon>Bacteroidota</taxon>
        <taxon>Sphingobacteriia</taxon>
        <taxon>Sphingobacteriales</taxon>
        <taxon>Sphingobacteriaceae</taxon>
        <taxon>Pedobacter</taxon>
    </lineage>
</organism>
<dbReference type="Proteomes" id="UP000031246">
    <property type="component" value="Unassembled WGS sequence"/>
</dbReference>
<keyword evidence="1" id="KW-1133">Transmembrane helix</keyword>
<dbReference type="RefSeq" id="WP_039476768.1">
    <property type="nucleotide sequence ID" value="NZ_JSYN01000015.1"/>
</dbReference>
<keyword evidence="1" id="KW-0812">Transmembrane</keyword>
<name>A0A0C1FZW9_9SPHI</name>
<dbReference type="AlphaFoldDB" id="A0A0C1FZW9"/>
<keyword evidence="1" id="KW-0472">Membrane</keyword>
<comment type="caution">
    <text evidence="2">The sequence shown here is derived from an EMBL/GenBank/DDBJ whole genome shotgun (WGS) entry which is preliminary data.</text>
</comment>
<feature type="transmembrane region" description="Helical" evidence="1">
    <location>
        <begin position="36"/>
        <end position="55"/>
    </location>
</feature>
<keyword evidence="3" id="KW-1185">Reference proteome</keyword>
<accession>A0A0C1FZW9</accession>